<accession>A0A6J7CV14</accession>
<dbReference type="EMBL" id="CAFBLO010000015">
    <property type="protein sequence ID" value="CAB4861560.1"/>
    <property type="molecule type" value="Genomic_DNA"/>
</dbReference>
<evidence type="ECO:0000313" key="1">
    <source>
        <dbReference type="EMBL" id="CAB4861560.1"/>
    </source>
</evidence>
<gene>
    <name evidence="1" type="ORF">UFOPK3364_00274</name>
</gene>
<proteinExistence type="predicted"/>
<protein>
    <submittedName>
        <fullName evidence="1">Unannotated protein</fullName>
    </submittedName>
</protein>
<dbReference type="AlphaFoldDB" id="A0A6J7CV14"/>
<name>A0A6J7CV14_9ZZZZ</name>
<organism evidence="1">
    <name type="scientific">freshwater metagenome</name>
    <dbReference type="NCBI Taxonomy" id="449393"/>
    <lineage>
        <taxon>unclassified sequences</taxon>
        <taxon>metagenomes</taxon>
        <taxon>ecological metagenomes</taxon>
    </lineage>
</organism>
<reference evidence="1" key="1">
    <citation type="submission" date="2020-05" db="EMBL/GenBank/DDBJ databases">
        <authorList>
            <person name="Chiriac C."/>
            <person name="Salcher M."/>
            <person name="Ghai R."/>
            <person name="Kavagutti S V."/>
        </authorList>
    </citation>
    <scope>NUCLEOTIDE SEQUENCE</scope>
</reference>
<sequence length="73" mass="8246">MRVVAREFRMSRDTVAKHLANRGINTSRSMKPAEIERAKELYAEGMGSGRIGRMLGFDNKTILKCVRTDRSSS</sequence>